<feature type="region of interest" description="Disordered" evidence="2">
    <location>
        <begin position="1"/>
        <end position="23"/>
    </location>
</feature>
<keyword evidence="3" id="KW-0472">Membrane</keyword>
<dbReference type="Proteomes" id="UP001519295">
    <property type="component" value="Unassembled WGS sequence"/>
</dbReference>
<evidence type="ECO:0000256" key="1">
    <source>
        <dbReference type="ARBA" id="ARBA00022729"/>
    </source>
</evidence>
<evidence type="ECO:0000313" key="6">
    <source>
        <dbReference type="Proteomes" id="UP001519295"/>
    </source>
</evidence>
<sequence length="245" mass="24944">MTTPAGPYPPHSQPQWGPGPQQPQYRNGLGTTGFVLGLLAALFAWIPFIGVIAWPLAILGVIFSVLGLYRAIKGRANNKGLSIAGLVLSVIALVFCVVYASAFASAASDVAATGSVSGSSQPAASGDAIAPAGTMIDVGGLQLIAGQLTDKTQYGNPSLCTTVSYNNTGAGSESYNSYDWQLLDPNGATTAPNIAWDNALNSGSLVAGGTTSGDVCFATKATAGEYRVLYSPFGGTKASWTSAVN</sequence>
<proteinExistence type="predicted"/>
<gene>
    <name evidence="5" type="ORF">JOF36_002123</name>
</gene>
<comment type="caution">
    <text evidence="5">The sequence shown here is derived from an EMBL/GenBank/DDBJ whole genome shotgun (WGS) entry which is preliminary data.</text>
</comment>
<feature type="compositionally biased region" description="Low complexity" evidence="2">
    <location>
        <begin position="13"/>
        <end position="23"/>
    </location>
</feature>
<organism evidence="5 6">
    <name type="scientific">Pseudonocardia parietis</name>
    <dbReference type="NCBI Taxonomy" id="570936"/>
    <lineage>
        <taxon>Bacteria</taxon>
        <taxon>Bacillati</taxon>
        <taxon>Actinomycetota</taxon>
        <taxon>Actinomycetes</taxon>
        <taxon>Pseudonocardiales</taxon>
        <taxon>Pseudonocardiaceae</taxon>
        <taxon>Pseudonocardia</taxon>
    </lineage>
</organism>
<evidence type="ECO:0000313" key="5">
    <source>
        <dbReference type="EMBL" id="MBP2366427.1"/>
    </source>
</evidence>
<evidence type="ECO:0000256" key="2">
    <source>
        <dbReference type="SAM" id="MobiDB-lite"/>
    </source>
</evidence>
<keyword evidence="6" id="KW-1185">Reference proteome</keyword>
<feature type="compositionally biased region" description="Pro residues" evidence="2">
    <location>
        <begin position="1"/>
        <end position="12"/>
    </location>
</feature>
<feature type="transmembrane region" description="Helical" evidence="3">
    <location>
        <begin position="52"/>
        <end position="69"/>
    </location>
</feature>
<reference evidence="5 6" key="1">
    <citation type="submission" date="2021-03" db="EMBL/GenBank/DDBJ databases">
        <title>Sequencing the genomes of 1000 actinobacteria strains.</title>
        <authorList>
            <person name="Klenk H.-P."/>
        </authorList>
    </citation>
    <scope>NUCLEOTIDE SEQUENCE [LARGE SCALE GENOMIC DNA]</scope>
    <source>
        <strain evidence="5 6">DSM 45256</strain>
    </source>
</reference>
<dbReference type="InterPro" id="IPR029051">
    <property type="entry name" value="DUF4352"/>
</dbReference>
<dbReference type="EMBL" id="JAGINU010000001">
    <property type="protein sequence ID" value="MBP2366427.1"/>
    <property type="molecule type" value="Genomic_DNA"/>
</dbReference>
<name>A0ABS4VR86_9PSEU</name>
<dbReference type="InterPro" id="IPR029050">
    <property type="entry name" value="Immunoprotect_excell_Ig-like"/>
</dbReference>
<evidence type="ECO:0000259" key="4">
    <source>
        <dbReference type="Pfam" id="PF11611"/>
    </source>
</evidence>
<feature type="domain" description="DUF4352" evidence="4">
    <location>
        <begin position="150"/>
        <end position="235"/>
    </location>
</feature>
<protein>
    <recommendedName>
        <fullName evidence="4">DUF4352 domain-containing protein</fullName>
    </recommendedName>
</protein>
<keyword evidence="1" id="KW-0732">Signal</keyword>
<keyword evidence="3" id="KW-0812">Transmembrane</keyword>
<dbReference type="Pfam" id="PF11611">
    <property type="entry name" value="DUF4352"/>
    <property type="match status" value="1"/>
</dbReference>
<evidence type="ECO:0000256" key="3">
    <source>
        <dbReference type="SAM" id="Phobius"/>
    </source>
</evidence>
<accession>A0ABS4VR86</accession>
<dbReference type="Gene3D" id="2.60.40.1240">
    <property type="match status" value="1"/>
</dbReference>
<keyword evidence="3" id="KW-1133">Transmembrane helix</keyword>
<dbReference type="RefSeq" id="WP_210026483.1">
    <property type="nucleotide sequence ID" value="NZ_JAGINU010000001.1"/>
</dbReference>
<feature type="transmembrane region" description="Helical" evidence="3">
    <location>
        <begin position="81"/>
        <end position="102"/>
    </location>
</feature>